<feature type="binding site" evidence="5">
    <location>
        <begin position="101"/>
        <end position="104"/>
    </location>
    <ligand>
        <name>substrate</name>
    </ligand>
</feature>
<dbReference type="GO" id="GO:0046872">
    <property type="term" value="F:metal ion binding"/>
    <property type="evidence" value="ECO:0007669"/>
    <property type="project" value="UniProtKB-KW"/>
</dbReference>
<dbReference type="AlphaFoldDB" id="A0A5C8P4M7"/>
<dbReference type="SUPFAM" id="SSF89562">
    <property type="entry name" value="RraA-like"/>
    <property type="match status" value="1"/>
</dbReference>
<keyword evidence="5" id="KW-0479">Metal-binding</keyword>
<evidence type="ECO:0000256" key="4">
    <source>
        <dbReference type="ARBA" id="ARBA00030169"/>
    </source>
</evidence>
<dbReference type="PANTHER" id="PTHR33254:SF4">
    <property type="entry name" value="4-HYDROXY-4-METHYL-2-OXOGLUTARATE ALDOLASE 3-RELATED"/>
    <property type="match status" value="1"/>
</dbReference>
<evidence type="ECO:0000313" key="6">
    <source>
        <dbReference type="EMBL" id="TXL68592.1"/>
    </source>
</evidence>
<gene>
    <name evidence="6" type="ORF">FHP08_02610</name>
</gene>
<proteinExistence type="predicted"/>
<accession>A0A5C8P4M7</accession>
<dbReference type="InterPro" id="IPR036704">
    <property type="entry name" value="RraA/RraA-like_sf"/>
</dbReference>
<dbReference type="Proteomes" id="UP000321548">
    <property type="component" value="Unassembled WGS sequence"/>
</dbReference>
<evidence type="ECO:0000256" key="2">
    <source>
        <dbReference type="ARBA" id="ARBA00016549"/>
    </source>
</evidence>
<evidence type="ECO:0000313" key="7">
    <source>
        <dbReference type="Proteomes" id="UP000321548"/>
    </source>
</evidence>
<dbReference type="InterPro" id="IPR005493">
    <property type="entry name" value="RraA/RraA-like"/>
</dbReference>
<protein>
    <recommendedName>
        <fullName evidence="2">Putative 4-hydroxy-4-methyl-2-oxoglutarate aldolase</fullName>
    </recommendedName>
    <alternativeName>
        <fullName evidence="3">Regulator of ribonuclease activity homolog</fullName>
    </alternativeName>
    <alternativeName>
        <fullName evidence="4">RraA-like protein</fullName>
    </alternativeName>
</protein>
<comment type="cofactor">
    <cofactor evidence="1">
        <name>a divalent metal cation</name>
        <dbReference type="ChEBI" id="CHEBI:60240"/>
    </cofactor>
</comment>
<dbReference type="Gene3D" id="3.50.30.40">
    <property type="entry name" value="Ribonuclease E inhibitor RraA/RraA-like"/>
    <property type="match status" value="1"/>
</dbReference>
<evidence type="ECO:0000256" key="3">
    <source>
        <dbReference type="ARBA" id="ARBA00029596"/>
    </source>
</evidence>
<comment type="cofactor">
    <cofactor evidence="5">
        <name>Mg(2+)</name>
        <dbReference type="ChEBI" id="CHEBI:18420"/>
    </cofactor>
</comment>
<dbReference type="EMBL" id="VDUY01000001">
    <property type="protein sequence ID" value="TXL68592.1"/>
    <property type="molecule type" value="Genomic_DNA"/>
</dbReference>
<name>A0A5C8P4M7_9BURK</name>
<feature type="binding site" evidence="5">
    <location>
        <position position="124"/>
    </location>
    <ligand>
        <name>Mg(2+)</name>
        <dbReference type="ChEBI" id="CHEBI:18420"/>
    </ligand>
</feature>
<keyword evidence="7" id="KW-1185">Reference proteome</keyword>
<dbReference type="OrthoDB" id="8717144at2"/>
<feature type="binding site" evidence="5">
    <location>
        <position position="123"/>
    </location>
    <ligand>
        <name>substrate</name>
    </ligand>
</feature>
<keyword evidence="5" id="KW-0460">Magnesium</keyword>
<sequence length="218" mass="22182">MIEDAPKIRVGKELRRPRPDQLAALRGVPTGFVVDALGGSGGLDYRIKPVVSEQAAFCGVALTCDAGPADNLAVFAALRLLQPGDVLAAATGGHAGCAVAGDLLLGMARNSGAVAFVTDGCVRDIPGLREVGLPCFALGVTPNSPAREGPGTVGFPVVLAGSAVATGDILAGDQDGVVVVPFERIDEVLARLEAVRAAEAALDAKVRAGLRLPPFLER</sequence>
<comment type="caution">
    <text evidence="6">The sequence shown here is derived from an EMBL/GenBank/DDBJ whole genome shotgun (WGS) entry which is preliminary data.</text>
</comment>
<dbReference type="PANTHER" id="PTHR33254">
    <property type="entry name" value="4-HYDROXY-4-METHYL-2-OXOGLUTARATE ALDOLASE 3-RELATED"/>
    <property type="match status" value="1"/>
</dbReference>
<evidence type="ECO:0000256" key="5">
    <source>
        <dbReference type="PIRSR" id="PIRSR605493-1"/>
    </source>
</evidence>
<evidence type="ECO:0000256" key="1">
    <source>
        <dbReference type="ARBA" id="ARBA00001968"/>
    </source>
</evidence>
<dbReference type="Pfam" id="PF03737">
    <property type="entry name" value="RraA-like"/>
    <property type="match status" value="1"/>
</dbReference>
<organism evidence="6 7">
    <name type="scientific">Zeimonas arvi</name>
    <dbReference type="NCBI Taxonomy" id="2498847"/>
    <lineage>
        <taxon>Bacteria</taxon>
        <taxon>Pseudomonadati</taxon>
        <taxon>Pseudomonadota</taxon>
        <taxon>Betaproteobacteria</taxon>
        <taxon>Burkholderiales</taxon>
        <taxon>Burkholderiaceae</taxon>
        <taxon>Zeimonas</taxon>
    </lineage>
</organism>
<dbReference type="CDD" id="cd16841">
    <property type="entry name" value="RraA_family"/>
    <property type="match status" value="1"/>
</dbReference>
<reference evidence="6 7" key="1">
    <citation type="submission" date="2019-06" db="EMBL/GenBank/DDBJ databases">
        <title>Quisquiliibacterium sp. nov., isolated from a maize field.</title>
        <authorList>
            <person name="Lin S.-Y."/>
            <person name="Tsai C.-F."/>
            <person name="Young C.-C."/>
        </authorList>
    </citation>
    <scope>NUCLEOTIDE SEQUENCE [LARGE SCALE GENOMIC DNA]</scope>
    <source>
        <strain evidence="6 7">CC-CFT501</strain>
    </source>
</reference>